<keyword evidence="6" id="KW-1185">Reference proteome</keyword>
<dbReference type="RefSeq" id="WP_338291627.1">
    <property type="nucleotide sequence ID" value="NZ_AP027272.1"/>
</dbReference>
<dbReference type="PROSITE" id="PS51257">
    <property type="entry name" value="PROKAR_LIPOPROTEIN"/>
    <property type="match status" value="1"/>
</dbReference>
<keyword evidence="1" id="KW-0677">Repeat</keyword>
<keyword evidence="2 3" id="KW-0802">TPR repeat</keyword>
<feature type="signal peptide" evidence="4">
    <location>
        <begin position="1"/>
        <end position="24"/>
    </location>
</feature>
<dbReference type="PROSITE" id="PS50005">
    <property type="entry name" value="TPR"/>
    <property type="match status" value="1"/>
</dbReference>
<dbReference type="EMBL" id="AP027272">
    <property type="protein sequence ID" value="BDX05642.1"/>
    <property type="molecule type" value="Genomic_DNA"/>
</dbReference>
<dbReference type="PANTHER" id="PTHR45586">
    <property type="entry name" value="TPR REPEAT-CONTAINING PROTEIN PA4667"/>
    <property type="match status" value="1"/>
</dbReference>
<dbReference type="PANTHER" id="PTHR45586:SF1">
    <property type="entry name" value="LIPOPOLYSACCHARIDE ASSEMBLY PROTEIN B"/>
    <property type="match status" value="1"/>
</dbReference>
<accession>A0AA48KR17</accession>
<evidence type="ECO:0000256" key="2">
    <source>
        <dbReference type="ARBA" id="ARBA00022803"/>
    </source>
</evidence>
<reference evidence="5" key="1">
    <citation type="submission" date="2023-01" db="EMBL/GenBank/DDBJ databases">
        <title>Complete genome sequence of Planctobacterium marinum strain Dej080120_11.</title>
        <authorList>
            <person name="Ueki S."/>
            <person name="Maruyama F."/>
        </authorList>
    </citation>
    <scope>NUCLEOTIDE SEQUENCE</scope>
    <source>
        <strain evidence="5">Dej080120_11</strain>
    </source>
</reference>
<dbReference type="AlphaFoldDB" id="A0AA48KR17"/>
<evidence type="ECO:0000313" key="6">
    <source>
        <dbReference type="Proteomes" id="UP001333710"/>
    </source>
</evidence>
<evidence type="ECO:0008006" key="7">
    <source>
        <dbReference type="Google" id="ProtNLM"/>
    </source>
</evidence>
<evidence type="ECO:0000313" key="5">
    <source>
        <dbReference type="EMBL" id="BDX05642.1"/>
    </source>
</evidence>
<gene>
    <name evidence="5" type="ORF">MACH26_11630</name>
</gene>
<feature type="chain" id="PRO_5041362826" description="Tetratricopeptide repeat protein" evidence="4">
    <location>
        <begin position="25"/>
        <end position="393"/>
    </location>
</feature>
<feature type="repeat" description="TPR" evidence="3">
    <location>
        <begin position="306"/>
        <end position="339"/>
    </location>
</feature>
<dbReference type="InterPro" id="IPR019734">
    <property type="entry name" value="TPR_rpt"/>
</dbReference>
<organism evidence="5 6">
    <name type="scientific">Planctobacterium marinum</name>
    <dbReference type="NCBI Taxonomy" id="1631968"/>
    <lineage>
        <taxon>Bacteria</taxon>
        <taxon>Pseudomonadati</taxon>
        <taxon>Pseudomonadota</taxon>
        <taxon>Gammaproteobacteria</taxon>
        <taxon>Alteromonadales</taxon>
        <taxon>Alteromonadaceae</taxon>
        <taxon>Planctobacterium</taxon>
    </lineage>
</organism>
<proteinExistence type="predicted"/>
<dbReference type="InterPro" id="IPR051012">
    <property type="entry name" value="CellSynth/LPSAsmb/PSIAsmb"/>
</dbReference>
<dbReference type="Gene3D" id="1.25.40.10">
    <property type="entry name" value="Tetratricopeptide repeat domain"/>
    <property type="match status" value="2"/>
</dbReference>
<name>A0AA48KR17_9ALTE</name>
<dbReference type="KEGG" id="pmaw:MACH26_11630"/>
<dbReference type="Pfam" id="PF14559">
    <property type="entry name" value="TPR_19"/>
    <property type="match status" value="1"/>
</dbReference>
<evidence type="ECO:0000256" key="4">
    <source>
        <dbReference type="SAM" id="SignalP"/>
    </source>
</evidence>
<dbReference type="SUPFAM" id="SSF48452">
    <property type="entry name" value="TPR-like"/>
    <property type="match status" value="1"/>
</dbReference>
<evidence type="ECO:0000256" key="3">
    <source>
        <dbReference type="PROSITE-ProRule" id="PRU00339"/>
    </source>
</evidence>
<sequence>MKKLFIATMSVLLLGACVSNYNQKQDNRQDNHQSVAPQVVVPEHIGAQYSLNEADIFRLTAEQEADFKAWFYDPIRIDEPVHDRVYYYLDKYTDGFDYRGNTYNATQAMTHKAGNCLSLAIMTTALAKIVGVEVGYQLVNATPVYKKRNNVLLLSYHVRTFLYDPSWRPKKDVITLIRPRLIVDYFPNRYDVPGDEISEQQFMGMYYRNLAADALLQDQLSEAFWFAEKALSLAANDAENINMMAVIYRRLQEDDLAEAFYQYGMAAAENNTNLLSNYAVMLEAQNRPEQAELIRQKLLEFPDSNPYAWIKLGHDAFLEGQHGRAISYYQRAMALAPYLDEIYFGLAKSLYQRGEFTAAAEAMRTAAEKSWEQSQRQLYYAKLSALRARKFDK</sequence>
<keyword evidence="4" id="KW-0732">Signal</keyword>
<dbReference type="InterPro" id="IPR011990">
    <property type="entry name" value="TPR-like_helical_dom_sf"/>
</dbReference>
<evidence type="ECO:0000256" key="1">
    <source>
        <dbReference type="ARBA" id="ARBA00022737"/>
    </source>
</evidence>
<dbReference type="SMART" id="SM00028">
    <property type="entry name" value="TPR"/>
    <property type="match status" value="4"/>
</dbReference>
<protein>
    <recommendedName>
        <fullName evidence="7">Tetratricopeptide repeat protein</fullName>
    </recommendedName>
</protein>
<dbReference type="Proteomes" id="UP001333710">
    <property type="component" value="Chromosome"/>
</dbReference>